<proteinExistence type="predicted"/>
<organism evidence="4 5">
    <name type="scientific">Acetobacter musti</name>
    <dbReference type="NCBI Taxonomy" id="864732"/>
    <lineage>
        <taxon>Bacteria</taxon>
        <taxon>Pseudomonadati</taxon>
        <taxon>Pseudomonadota</taxon>
        <taxon>Alphaproteobacteria</taxon>
        <taxon>Acetobacterales</taxon>
        <taxon>Acetobacteraceae</taxon>
        <taxon>Acetobacter</taxon>
    </lineage>
</organism>
<accession>A0ABX0JPB9</accession>
<dbReference type="Pfam" id="PF02826">
    <property type="entry name" value="2-Hacid_dh_C"/>
    <property type="match status" value="1"/>
</dbReference>
<dbReference type="Gene3D" id="3.40.50.720">
    <property type="entry name" value="NAD(P)-binding Rossmann-like Domain"/>
    <property type="match status" value="2"/>
</dbReference>
<feature type="domain" description="D-isomer specific 2-hydroxyacid dehydrogenase NAD-binding" evidence="3">
    <location>
        <begin position="142"/>
        <end position="291"/>
    </location>
</feature>
<dbReference type="InterPro" id="IPR036291">
    <property type="entry name" value="NAD(P)-bd_dom_sf"/>
</dbReference>
<comment type="caution">
    <text evidence="4">The sequence shown here is derived from an EMBL/GenBank/DDBJ whole genome shotgun (WGS) entry which is preliminary data.</text>
</comment>
<evidence type="ECO:0000313" key="5">
    <source>
        <dbReference type="Proteomes" id="UP000635278"/>
    </source>
</evidence>
<keyword evidence="2" id="KW-0520">NAD</keyword>
<dbReference type="EMBL" id="WOTB01000010">
    <property type="protein sequence ID" value="NHN84825.1"/>
    <property type="molecule type" value="Genomic_DNA"/>
</dbReference>
<dbReference type="InterPro" id="IPR006140">
    <property type="entry name" value="D-isomer_DH_NAD-bd"/>
</dbReference>
<evidence type="ECO:0000313" key="4">
    <source>
        <dbReference type="EMBL" id="NHN84825.1"/>
    </source>
</evidence>
<name>A0ABX0JPB9_9PROT</name>
<evidence type="ECO:0000256" key="2">
    <source>
        <dbReference type="ARBA" id="ARBA00023027"/>
    </source>
</evidence>
<dbReference type="Proteomes" id="UP000635278">
    <property type="component" value="Unassembled WGS sequence"/>
</dbReference>
<keyword evidence="5" id="KW-1185">Reference proteome</keyword>
<dbReference type="PANTHER" id="PTHR43333">
    <property type="entry name" value="2-HACID_DH_C DOMAIN-CONTAINING PROTEIN"/>
    <property type="match status" value="1"/>
</dbReference>
<protein>
    <submittedName>
        <fullName evidence="4">Glyoxylate reductase (NADP(+))</fullName>
    </submittedName>
</protein>
<reference evidence="4 5" key="1">
    <citation type="journal article" date="2020" name="Int. J. Syst. Evol. Microbiol.">
        <title>Novel acetic acid bacteria from cider fermentations: Acetobacter conturbans sp. nov. and Acetobacter fallax sp. nov.</title>
        <authorList>
            <person name="Sombolestani A.S."/>
            <person name="Cleenwerck I."/>
            <person name="Cnockaert M."/>
            <person name="Borremans W."/>
            <person name="Wieme A.D."/>
            <person name="De Vuyst L."/>
            <person name="Vandamme P."/>
        </authorList>
    </citation>
    <scope>NUCLEOTIDE SEQUENCE [LARGE SCALE GENOMIC DNA]</scope>
    <source>
        <strain evidence="4 5">LMG 30640</strain>
    </source>
</reference>
<gene>
    <name evidence="4" type="ORF">GOB93_09255</name>
</gene>
<sequence>MGLRAARLPVLLNQLGDRPGSGFDRFRDRVSVVAGDRDGVAPWETGGAEILFTGPSPAWSRAPLKAPAEWGDGPRWVQIASAGVDGFPQWLLRDRLVTCGRGDAAVPIAEYVLTALLLHEKRIDTLRPQGPASWLETARRFRDDPAQGTLEGRTLGLFGFGRIGHAIAARAAAFGMRVLALRRGAWTESVPGVEPASSLAQLIAEADHLVLAAPLTPETRGVIDAAALSGAKPGQHLVNIARGALIDQEALLHALDSGRPAFATLDVTDPEPLPEGHPFYTHPRIRLTPHICWSGPFVREQFAVRAIENLERYLDGRPLCGVVDPVSGY</sequence>
<keyword evidence="1" id="KW-0560">Oxidoreductase</keyword>
<evidence type="ECO:0000259" key="3">
    <source>
        <dbReference type="Pfam" id="PF02826"/>
    </source>
</evidence>
<dbReference type="SUPFAM" id="SSF51735">
    <property type="entry name" value="NAD(P)-binding Rossmann-fold domains"/>
    <property type="match status" value="1"/>
</dbReference>
<dbReference type="PANTHER" id="PTHR43333:SF1">
    <property type="entry name" value="D-ISOMER SPECIFIC 2-HYDROXYACID DEHYDROGENASE NAD-BINDING DOMAIN-CONTAINING PROTEIN"/>
    <property type="match status" value="1"/>
</dbReference>
<evidence type="ECO:0000256" key="1">
    <source>
        <dbReference type="ARBA" id="ARBA00023002"/>
    </source>
</evidence>